<dbReference type="NCBIfam" id="NF045794">
    <property type="entry name" value="CsxC_fam"/>
    <property type="match status" value="1"/>
</dbReference>
<dbReference type="InterPro" id="IPR057174">
    <property type="entry name" value="DUF7852"/>
</dbReference>
<dbReference type="Proteomes" id="UP000808914">
    <property type="component" value="Unassembled WGS sequence"/>
</dbReference>
<comment type="caution">
    <text evidence="2">The sequence shown here is derived from an EMBL/GenBank/DDBJ whole genome shotgun (WGS) entry which is preliminary data.</text>
</comment>
<dbReference type="EMBL" id="JAFBER010000006">
    <property type="protein sequence ID" value="MBM7645106.1"/>
    <property type="molecule type" value="Genomic_DNA"/>
</dbReference>
<evidence type="ECO:0000313" key="2">
    <source>
        <dbReference type="EMBL" id="MBM7645106.1"/>
    </source>
</evidence>
<evidence type="ECO:0000313" key="3">
    <source>
        <dbReference type="Proteomes" id="UP000808914"/>
    </source>
</evidence>
<name>A0ABS2PYH7_9BACL</name>
<feature type="domain" description="DUF7852" evidence="1">
    <location>
        <begin position="33"/>
        <end position="96"/>
    </location>
</feature>
<accession>A0ABS2PYH7</accession>
<evidence type="ECO:0000259" key="1">
    <source>
        <dbReference type="Pfam" id="PF25250"/>
    </source>
</evidence>
<organism evidence="2 3">
    <name type="scientific">Scopulibacillus daqui</name>
    <dbReference type="NCBI Taxonomy" id="1469162"/>
    <lineage>
        <taxon>Bacteria</taxon>
        <taxon>Bacillati</taxon>
        <taxon>Bacillota</taxon>
        <taxon>Bacilli</taxon>
        <taxon>Bacillales</taxon>
        <taxon>Sporolactobacillaceae</taxon>
        <taxon>Scopulibacillus</taxon>
    </lineage>
</organism>
<gene>
    <name evidence="2" type="ORF">JOD45_001317</name>
</gene>
<dbReference type="InterPro" id="IPR054845">
    <property type="entry name" value="Exosporium_prot_C"/>
</dbReference>
<proteinExistence type="predicted"/>
<reference evidence="2 3" key="1">
    <citation type="submission" date="2021-01" db="EMBL/GenBank/DDBJ databases">
        <title>Genomic Encyclopedia of Type Strains, Phase IV (KMG-IV): sequencing the most valuable type-strain genomes for metagenomic binning, comparative biology and taxonomic classification.</title>
        <authorList>
            <person name="Goeker M."/>
        </authorList>
    </citation>
    <scope>NUCLEOTIDE SEQUENCE [LARGE SCALE GENOMIC DNA]</scope>
    <source>
        <strain evidence="2 3">DSM 28236</strain>
    </source>
</reference>
<protein>
    <recommendedName>
        <fullName evidence="1">DUF7852 domain-containing protein</fullName>
    </recommendedName>
</protein>
<dbReference type="Pfam" id="PF25250">
    <property type="entry name" value="DUF7852"/>
    <property type="match status" value="1"/>
</dbReference>
<keyword evidence="3" id="KW-1185">Reference proteome</keyword>
<sequence>MSKSKHSHNSHAPAPYINPHRPCVELNLSSSLSETTNTPVTPTITTGTPYVKVPVVLAETTVHIDMDSTINFPDPVLEIKDIKKNLKVTQCRLLLPTNRLFIRGFVRKTILYTTPCKGSRNCLSSEIRSLTVDVPFSTVTPITFINRPVFNAGTATTEFDYFTSSSLPWGCEDDKLLSGDFCKFNQVSTETFNEPTFCELISSRFVELDEAIGRKMGCVTNECGEDIEAPFEEGTFKSIEEKMVVELTLKVLQKQQIRVSSNSSSGDCDE</sequence>
<dbReference type="RefSeq" id="WP_205003045.1">
    <property type="nucleotide sequence ID" value="NZ_JAFBER010000006.1"/>
</dbReference>